<dbReference type="PANTHER" id="PTHR43507:SF21">
    <property type="entry name" value="NAD(P)H-QUINONE OXIDOREDUCTASE CHAIN 4, CHLOROPLASTIC"/>
    <property type="match status" value="1"/>
</dbReference>
<dbReference type="PRINTS" id="PR01437">
    <property type="entry name" value="NUOXDRDTASE4"/>
</dbReference>
<comment type="caution">
    <text evidence="10">The sequence shown here is derived from an EMBL/GenBank/DDBJ whole genome shotgun (WGS) entry which is preliminary data.</text>
</comment>
<reference evidence="11" key="1">
    <citation type="journal article" date="2024" name="Algal Res.">
        <title>Biochemical, toxicological and genomic investigation of a high-biomass producing Limnothrix strain isolated from Italian shallow drinking water reservoir.</title>
        <authorList>
            <person name="Simonazzi M."/>
            <person name="Shishido T.K."/>
            <person name="Delbaje E."/>
            <person name="Wahlsten M."/>
            <person name="Fewer D.P."/>
            <person name="Sivonen K."/>
            <person name="Pezzolesi L."/>
            <person name="Pistocchi R."/>
        </authorList>
    </citation>
    <scope>NUCLEOTIDE SEQUENCE [LARGE SCALE GENOMIC DNA]</scope>
    <source>
        <strain evidence="11">LRLZ20PSL1</strain>
    </source>
</reference>
<feature type="transmembrane region" description="Helical" evidence="8">
    <location>
        <begin position="383"/>
        <end position="408"/>
    </location>
</feature>
<feature type="transmembrane region" description="Helical" evidence="8">
    <location>
        <begin position="163"/>
        <end position="187"/>
    </location>
</feature>
<dbReference type="NCBIfam" id="TIGR01972">
    <property type="entry name" value="NDH_I_M"/>
    <property type="match status" value="1"/>
</dbReference>
<dbReference type="InterPro" id="IPR003918">
    <property type="entry name" value="NADH_UbQ_OxRdtase"/>
</dbReference>
<keyword evidence="5 8" id="KW-0472">Membrane</keyword>
<gene>
    <name evidence="10" type="ORF">VPK24_02530</name>
</gene>
<evidence type="ECO:0000256" key="8">
    <source>
        <dbReference type="SAM" id="Phobius"/>
    </source>
</evidence>
<feature type="transmembrane region" description="Helical" evidence="8">
    <location>
        <begin position="344"/>
        <end position="362"/>
    </location>
</feature>
<dbReference type="Pfam" id="PF00361">
    <property type="entry name" value="Proton_antipo_M"/>
    <property type="match status" value="1"/>
</dbReference>
<evidence type="ECO:0000256" key="2">
    <source>
        <dbReference type="ARBA" id="ARBA00009025"/>
    </source>
</evidence>
<accession>A0ABW7C5L0</accession>
<protein>
    <submittedName>
        <fullName evidence="10">NADH-quinone oxidoreductase subunit M</fullName>
    </submittedName>
</protein>
<feature type="domain" description="NADH:quinone oxidoreductase/Mrp antiporter transmembrane" evidence="9">
    <location>
        <begin position="127"/>
        <end position="434"/>
    </location>
</feature>
<comment type="function">
    <text evidence="6">NDH-1 shuttles electrons from NAD(P)H, via FMN and iron-sulfur (Fe-S) centers, to quinones in the respiratory chain. The immediate electron acceptor for the enzyme in this species is believed to be plastoquinone. Couples the redox reaction to proton translocation (for every two electrons transferred, four hydrogen ions are translocated across the cytoplasmic membrane), and thus conserves the redox energy in a proton gradient.</text>
</comment>
<feature type="transmembrane region" description="Helical" evidence="8">
    <location>
        <begin position="250"/>
        <end position="269"/>
    </location>
</feature>
<feature type="transmembrane region" description="Helical" evidence="8">
    <location>
        <begin position="71"/>
        <end position="97"/>
    </location>
</feature>
<proteinExistence type="inferred from homology"/>
<feature type="transmembrane region" description="Helical" evidence="8">
    <location>
        <begin position="34"/>
        <end position="51"/>
    </location>
</feature>
<dbReference type="NCBIfam" id="NF005060">
    <property type="entry name" value="PRK06473.1"/>
    <property type="match status" value="1"/>
</dbReference>
<feature type="transmembrane region" description="Helical" evidence="8">
    <location>
        <begin position="6"/>
        <end position="22"/>
    </location>
</feature>
<evidence type="ECO:0000256" key="6">
    <source>
        <dbReference type="ARBA" id="ARBA00025624"/>
    </source>
</evidence>
<dbReference type="EMBL" id="JAZAQF010000012">
    <property type="protein sequence ID" value="MFG3816499.1"/>
    <property type="molecule type" value="Genomic_DNA"/>
</dbReference>
<dbReference type="PANTHER" id="PTHR43507">
    <property type="entry name" value="NADH-UBIQUINONE OXIDOREDUCTASE CHAIN 4"/>
    <property type="match status" value="1"/>
</dbReference>
<feature type="transmembrane region" description="Helical" evidence="8">
    <location>
        <begin position="216"/>
        <end position="238"/>
    </location>
</feature>
<evidence type="ECO:0000256" key="5">
    <source>
        <dbReference type="ARBA" id="ARBA00023136"/>
    </source>
</evidence>
<evidence type="ECO:0000256" key="7">
    <source>
        <dbReference type="RuleBase" id="RU000320"/>
    </source>
</evidence>
<feature type="transmembrane region" description="Helical" evidence="8">
    <location>
        <begin position="313"/>
        <end position="332"/>
    </location>
</feature>
<feature type="transmembrane region" description="Helical" evidence="8">
    <location>
        <begin position="420"/>
        <end position="442"/>
    </location>
</feature>
<evidence type="ECO:0000256" key="1">
    <source>
        <dbReference type="ARBA" id="ARBA00004127"/>
    </source>
</evidence>
<evidence type="ECO:0000256" key="3">
    <source>
        <dbReference type="ARBA" id="ARBA00022692"/>
    </source>
</evidence>
<sequence length="504" mass="54010">MLLSLLVWIPIVGAIAIALWPGKVNATQARQAAILNWIGLTIITGVIVTQFDPSTDRLSLVESFPWIDRLGLSYSLAIDGLSFPLVVLNTMLVGIAIFSTNEAINRPRFYYSLLLLLTSGVYGAFLAQDLLLFFLFYELELIPLYFLIAIWGGARRGYAATKFLIYTAVSGILILAAFLGLASAAGFSTFGYEPLREFAIAQATAPDSLLPAASQLLLLAMLVVGFGIKIPLVPLHTWLPDAHVEASTPISVLLAGVLLKLGTYGLIRFGLGMFPEAWTQIAPWMAAWAVVSVLYGSFAAISEGIANGDMKRLVAYSSVGHMGFILLATAAATPVSLMGAEFQMVAHGLISGLLFLLVGIVYKKVGTRQLSALSGLFNPQRGLPVVGSLMVLGVMASSGIPGMAGFIAEFLIFRGSFPTYPIYTLLCMVGTGLTAVYFLILLNQSFFGRLTERVANLPSVSWLDRAPAIALAVPIALFGLQPSWLAYWSEPVTTAIALAAHHSP</sequence>
<keyword evidence="3 7" id="KW-0812">Transmembrane</keyword>
<evidence type="ECO:0000313" key="11">
    <source>
        <dbReference type="Proteomes" id="UP001604335"/>
    </source>
</evidence>
<comment type="similarity">
    <text evidence="2">Belongs to the complex I subunit 4 family.</text>
</comment>
<comment type="subcellular location">
    <subcellularLocation>
        <location evidence="1">Endomembrane system</location>
        <topology evidence="1">Multi-pass membrane protein</topology>
    </subcellularLocation>
    <subcellularLocation>
        <location evidence="7">Membrane</location>
        <topology evidence="7">Multi-pass membrane protein</topology>
    </subcellularLocation>
</comment>
<evidence type="ECO:0000259" key="9">
    <source>
        <dbReference type="Pfam" id="PF00361"/>
    </source>
</evidence>
<dbReference type="InterPro" id="IPR010227">
    <property type="entry name" value="NADH_Q_OxRdtase_chainM/4"/>
</dbReference>
<feature type="transmembrane region" description="Helical" evidence="8">
    <location>
        <begin position="131"/>
        <end position="151"/>
    </location>
</feature>
<evidence type="ECO:0000256" key="4">
    <source>
        <dbReference type="ARBA" id="ARBA00022989"/>
    </source>
</evidence>
<feature type="transmembrane region" description="Helical" evidence="8">
    <location>
        <begin position="281"/>
        <end position="301"/>
    </location>
</feature>
<feature type="transmembrane region" description="Helical" evidence="8">
    <location>
        <begin position="109"/>
        <end position="125"/>
    </location>
</feature>
<dbReference type="InterPro" id="IPR001750">
    <property type="entry name" value="ND/Mrp_TM"/>
</dbReference>
<keyword evidence="4 8" id="KW-1133">Transmembrane helix</keyword>
<name>A0ABW7C5L0_9CYAN</name>
<organism evidence="10 11">
    <name type="scientific">Limnothrix redekei LRLZ20PSL1</name>
    <dbReference type="NCBI Taxonomy" id="3112953"/>
    <lineage>
        <taxon>Bacteria</taxon>
        <taxon>Bacillati</taxon>
        <taxon>Cyanobacteriota</taxon>
        <taxon>Cyanophyceae</taxon>
        <taxon>Pseudanabaenales</taxon>
        <taxon>Pseudanabaenaceae</taxon>
        <taxon>Limnothrix</taxon>
    </lineage>
</organism>
<keyword evidence="11" id="KW-1185">Reference proteome</keyword>
<dbReference type="Proteomes" id="UP001604335">
    <property type="component" value="Unassembled WGS sequence"/>
</dbReference>
<evidence type="ECO:0000313" key="10">
    <source>
        <dbReference type="EMBL" id="MFG3816499.1"/>
    </source>
</evidence>